<dbReference type="Proteomes" id="UP001174694">
    <property type="component" value="Unassembled WGS sequence"/>
</dbReference>
<accession>A0AA38RLB8</accession>
<sequence>MTSSSSQQPSSLSSISSLYRLFTLDDALAEPQELVLDPASSLIYAAQRCRQGHSQAPVEWSSDVAVVDADATSPSAGSVVAVIDISPCAGPHAMQLDQAAGLLHVEVETDGQGARGTLSVDLATRSVVQFVPGGSGGSHGVSSSASSRRNGGREAAEAQVAGGLADFVAEVDLVSGRVLRRVQVPSSERRRAGSERHIAFSAPAIQFARYIGDQGPQVLDVERDLVVYVLREVLGVQMLYVCSRSVLLT</sequence>
<dbReference type="InterPro" id="IPR015943">
    <property type="entry name" value="WD40/YVTN_repeat-like_dom_sf"/>
</dbReference>
<evidence type="ECO:0000313" key="3">
    <source>
        <dbReference type="Proteomes" id="UP001174694"/>
    </source>
</evidence>
<evidence type="ECO:0000256" key="1">
    <source>
        <dbReference type="SAM" id="MobiDB-lite"/>
    </source>
</evidence>
<dbReference type="SUPFAM" id="SSF51004">
    <property type="entry name" value="C-terminal (heme d1) domain of cytochrome cd1-nitrite reductase"/>
    <property type="match status" value="1"/>
</dbReference>
<dbReference type="EMBL" id="JANBVO010000050">
    <property type="protein sequence ID" value="KAJ9133394.1"/>
    <property type="molecule type" value="Genomic_DNA"/>
</dbReference>
<protein>
    <submittedName>
        <fullName evidence="2">Uncharacterized protein</fullName>
    </submittedName>
</protein>
<reference evidence="2" key="1">
    <citation type="submission" date="2022-07" db="EMBL/GenBank/DDBJ databases">
        <title>Fungi with potential for degradation of polypropylene.</title>
        <authorList>
            <person name="Gostincar C."/>
        </authorList>
    </citation>
    <scope>NUCLEOTIDE SEQUENCE</scope>
    <source>
        <strain evidence="2">EXF-13308</strain>
    </source>
</reference>
<dbReference type="AlphaFoldDB" id="A0AA38RLB8"/>
<feature type="compositionally biased region" description="Low complexity" evidence="1">
    <location>
        <begin position="140"/>
        <end position="149"/>
    </location>
</feature>
<comment type="caution">
    <text evidence="2">The sequence shown here is derived from an EMBL/GenBank/DDBJ whole genome shotgun (WGS) entry which is preliminary data.</text>
</comment>
<evidence type="ECO:0000313" key="2">
    <source>
        <dbReference type="EMBL" id="KAJ9133394.1"/>
    </source>
</evidence>
<name>A0AA38RLB8_9PEZI</name>
<dbReference type="Gene3D" id="2.130.10.10">
    <property type="entry name" value="YVTN repeat-like/Quinoprotein amine dehydrogenase"/>
    <property type="match status" value="1"/>
</dbReference>
<proteinExistence type="predicted"/>
<dbReference type="InterPro" id="IPR011048">
    <property type="entry name" value="Haem_d1_sf"/>
</dbReference>
<keyword evidence="3" id="KW-1185">Reference proteome</keyword>
<gene>
    <name evidence="2" type="ORF">NKR23_g10771</name>
</gene>
<feature type="region of interest" description="Disordered" evidence="1">
    <location>
        <begin position="131"/>
        <end position="153"/>
    </location>
</feature>
<organism evidence="2 3">
    <name type="scientific">Pleurostoma richardsiae</name>
    <dbReference type="NCBI Taxonomy" id="41990"/>
    <lineage>
        <taxon>Eukaryota</taxon>
        <taxon>Fungi</taxon>
        <taxon>Dikarya</taxon>
        <taxon>Ascomycota</taxon>
        <taxon>Pezizomycotina</taxon>
        <taxon>Sordariomycetes</taxon>
        <taxon>Sordariomycetidae</taxon>
        <taxon>Calosphaeriales</taxon>
        <taxon>Pleurostomataceae</taxon>
        <taxon>Pleurostoma</taxon>
    </lineage>
</organism>